<gene>
    <name evidence="1" type="ORF">F3168_13830</name>
</gene>
<dbReference type="EMBL" id="WIOL01000006">
    <property type="protein sequence ID" value="MQT18331.1"/>
    <property type="molecule type" value="Genomic_DNA"/>
</dbReference>
<comment type="caution">
    <text evidence="1">The sequence shown here is derived from an EMBL/GenBank/DDBJ whole genome shotgun (WGS) entry which is preliminary data.</text>
</comment>
<dbReference type="Proteomes" id="UP000481327">
    <property type="component" value="Unassembled WGS sequence"/>
</dbReference>
<sequence>MPFERFNAPTDFKKKKIRDKLFARLAEAPIWQNPKGGSAKNVPCRELEGTRGEAFFGAVIGSFPPPSGWKPEGRRLISHDAADCSSIYMVNDVHGPSGYRPWSALFETFDIGAQSLYARLLLQLRTEAVLALLKLLDEQRMGAPKNKAGFRRIDLGDIDALLQCNINIYKSSDRLPWHRDDTDYKGQPTTNTFQPAAVTWMLAASRYASEPGIRLVDPKGNEVVNINLDDARGKEAVCGTGSDHLFGINKASYQRGVHTAATKWSSEHPDQFERISFNFRLVRANTWQRLLGAVAP</sequence>
<proteinExistence type="predicted"/>
<name>A0A7C9GT37_9SPHN</name>
<protein>
    <submittedName>
        <fullName evidence="1">Uncharacterized protein</fullName>
    </submittedName>
</protein>
<dbReference type="AlphaFoldDB" id="A0A7C9GT37"/>
<reference evidence="1 2" key="1">
    <citation type="submission" date="2019-09" db="EMBL/GenBank/DDBJ databases">
        <title>Polymorphobacter sp. isolated from a lake in China.</title>
        <authorList>
            <person name="Liu Z."/>
        </authorList>
    </citation>
    <scope>NUCLEOTIDE SEQUENCE [LARGE SCALE GENOMIC DNA]</scope>
    <source>
        <strain evidence="1 2">D40P</strain>
    </source>
</reference>
<keyword evidence="2" id="KW-1185">Reference proteome</keyword>
<organism evidence="1 2">
    <name type="scientific">Sandarakinorhabdus fusca</name>
    <dbReference type="NCBI Taxonomy" id="1439888"/>
    <lineage>
        <taxon>Bacteria</taxon>
        <taxon>Pseudomonadati</taxon>
        <taxon>Pseudomonadota</taxon>
        <taxon>Alphaproteobacteria</taxon>
        <taxon>Sphingomonadales</taxon>
        <taxon>Sphingosinicellaceae</taxon>
        <taxon>Sandarakinorhabdus</taxon>
    </lineage>
</organism>
<evidence type="ECO:0000313" key="2">
    <source>
        <dbReference type="Proteomes" id="UP000481327"/>
    </source>
</evidence>
<dbReference type="RefSeq" id="WP_152578806.1">
    <property type="nucleotide sequence ID" value="NZ_JAATJI010000001.1"/>
</dbReference>
<evidence type="ECO:0000313" key="1">
    <source>
        <dbReference type="EMBL" id="MQT18331.1"/>
    </source>
</evidence>
<accession>A0A7C9GT37</accession>